<feature type="non-terminal residue" evidence="2">
    <location>
        <position position="1"/>
    </location>
</feature>
<reference evidence="2" key="1">
    <citation type="submission" date="2022-08" db="EMBL/GenBank/DDBJ databases">
        <authorList>
            <person name="Gutierrez-Valencia J."/>
        </authorList>
    </citation>
    <scope>NUCLEOTIDE SEQUENCE</scope>
</reference>
<evidence type="ECO:0000313" key="3">
    <source>
        <dbReference type="Proteomes" id="UP001154282"/>
    </source>
</evidence>
<dbReference type="EMBL" id="CAMGYJ010000009">
    <property type="protein sequence ID" value="CAI0540912.1"/>
    <property type="molecule type" value="Genomic_DNA"/>
</dbReference>
<gene>
    <name evidence="2" type="ORF">LITE_LOCUS41883</name>
</gene>
<accession>A0AAV0Q9I1</accession>
<evidence type="ECO:0000313" key="2">
    <source>
        <dbReference type="EMBL" id="CAI0540912.1"/>
    </source>
</evidence>
<protein>
    <submittedName>
        <fullName evidence="2">Uncharacterized protein</fullName>
    </submittedName>
</protein>
<evidence type="ECO:0000256" key="1">
    <source>
        <dbReference type="SAM" id="MobiDB-lite"/>
    </source>
</evidence>
<dbReference type="AlphaFoldDB" id="A0AAV0Q9I1"/>
<dbReference type="Proteomes" id="UP001154282">
    <property type="component" value="Unassembled WGS sequence"/>
</dbReference>
<organism evidence="2 3">
    <name type="scientific">Linum tenue</name>
    <dbReference type="NCBI Taxonomy" id="586396"/>
    <lineage>
        <taxon>Eukaryota</taxon>
        <taxon>Viridiplantae</taxon>
        <taxon>Streptophyta</taxon>
        <taxon>Embryophyta</taxon>
        <taxon>Tracheophyta</taxon>
        <taxon>Spermatophyta</taxon>
        <taxon>Magnoliopsida</taxon>
        <taxon>eudicotyledons</taxon>
        <taxon>Gunneridae</taxon>
        <taxon>Pentapetalae</taxon>
        <taxon>rosids</taxon>
        <taxon>fabids</taxon>
        <taxon>Malpighiales</taxon>
        <taxon>Linaceae</taxon>
        <taxon>Linum</taxon>
    </lineage>
</organism>
<keyword evidence="3" id="KW-1185">Reference proteome</keyword>
<name>A0AAV0Q9I1_9ROSI</name>
<proteinExistence type="predicted"/>
<sequence length="127" mass="14483">PFNCFTDLIEVVPYGEKHNNSHKKSHPIPNFKQIENPNYKQVDDPTRRRKSLGVGRSRLGVPRTISAAERLLTSATLISGSQPTSTAGSRLPPEIRCYLLCRLLQQTVYKCRTRLTMSMYAQKKQNH</sequence>
<comment type="caution">
    <text evidence="2">The sequence shown here is derived from an EMBL/GenBank/DDBJ whole genome shotgun (WGS) entry which is preliminary data.</text>
</comment>
<feature type="region of interest" description="Disordered" evidence="1">
    <location>
        <begin position="18"/>
        <end position="57"/>
    </location>
</feature>